<dbReference type="PANTHER" id="PTHR19229:SF36">
    <property type="entry name" value="ATP-BINDING CASSETTE SUB-FAMILY A MEMBER 2"/>
    <property type="match status" value="1"/>
</dbReference>
<feature type="transmembrane region" description="Helical" evidence="11">
    <location>
        <begin position="45"/>
        <end position="75"/>
    </location>
</feature>
<evidence type="ECO:0000259" key="12">
    <source>
        <dbReference type="PROSITE" id="PS50893"/>
    </source>
</evidence>
<dbReference type="InterPro" id="IPR026082">
    <property type="entry name" value="ABCA"/>
</dbReference>
<keyword evidence="6" id="KW-0547">Nucleotide-binding</keyword>
<evidence type="ECO:0000256" key="9">
    <source>
        <dbReference type="ARBA" id="ARBA00023136"/>
    </source>
</evidence>
<proteinExistence type="inferred from homology"/>
<dbReference type="InterPro" id="IPR027417">
    <property type="entry name" value="P-loop_NTPase"/>
</dbReference>
<dbReference type="PANTHER" id="PTHR19229">
    <property type="entry name" value="ATP-BINDING CASSETTE TRANSPORTER SUBFAMILY A ABCA"/>
    <property type="match status" value="1"/>
</dbReference>
<protein>
    <recommendedName>
        <fullName evidence="12">ABC transporter domain-containing protein</fullName>
    </recommendedName>
</protein>
<feature type="region of interest" description="Disordered" evidence="10">
    <location>
        <begin position="249"/>
        <end position="286"/>
    </location>
</feature>
<keyword evidence="14" id="KW-1185">Reference proteome</keyword>
<evidence type="ECO:0000256" key="11">
    <source>
        <dbReference type="SAM" id="Phobius"/>
    </source>
</evidence>
<evidence type="ECO:0000256" key="6">
    <source>
        <dbReference type="ARBA" id="ARBA00022741"/>
    </source>
</evidence>
<dbReference type="InterPro" id="IPR013525">
    <property type="entry name" value="ABC2_TM"/>
</dbReference>
<gene>
    <name evidence="13" type="ORF">IE077_000304</name>
</gene>
<feature type="transmembrane region" description="Helical" evidence="11">
    <location>
        <begin position="197"/>
        <end position="220"/>
    </location>
</feature>
<evidence type="ECO:0000256" key="4">
    <source>
        <dbReference type="ARBA" id="ARBA00022692"/>
    </source>
</evidence>
<evidence type="ECO:0000256" key="8">
    <source>
        <dbReference type="ARBA" id="ARBA00022989"/>
    </source>
</evidence>
<dbReference type="EMBL" id="JADAQX010000194">
    <property type="protein sequence ID" value="KAF8821322.1"/>
    <property type="molecule type" value="Genomic_DNA"/>
</dbReference>
<name>A0ABQ7JBE1_9APIC</name>
<dbReference type="Pfam" id="PF12698">
    <property type="entry name" value="ABC2_membrane_3"/>
    <property type="match status" value="1"/>
</dbReference>
<organism evidence="13 14">
    <name type="scientific">Cardiosporidium cionae</name>
    <dbReference type="NCBI Taxonomy" id="476202"/>
    <lineage>
        <taxon>Eukaryota</taxon>
        <taxon>Sar</taxon>
        <taxon>Alveolata</taxon>
        <taxon>Apicomplexa</taxon>
        <taxon>Aconoidasida</taxon>
        <taxon>Nephromycida</taxon>
        <taxon>Cardiosporidium</taxon>
    </lineage>
</organism>
<feature type="transmembrane region" description="Helical" evidence="11">
    <location>
        <begin position="87"/>
        <end position="111"/>
    </location>
</feature>
<feature type="domain" description="ABC transporter" evidence="12">
    <location>
        <begin position="313"/>
        <end position="560"/>
    </location>
</feature>
<keyword evidence="8 11" id="KW-1133">Transmembrane helix</keyword>
<evidence type="ECO:0000313" key="14">
    <source>
        <dbReference type="Proteomes" id="UP000823046"/>
    </source>
</evidence>
<accession>A0ABQ7JBE1</accession>
<feature type="compositionally biased region" description="Polar residues" evidence="10">
    <location>
        <begin position="273"/>
        <end position="286"/>
    </location>
</feature>
<keyword evidence="7" id="KW-0067">ATP-binding</keyword>
<dbReference type="Proteomes" id="UP000823046">
    <property type="component" value="Unassembled WGS sequence"/>
</dbReference>
<keyword evidence="4 11" id="KW-0812">Transmembrane</keyword>
<feature type="transmembrane region" description="Helical" evidence="11">
    <location>
        <begin position="5"/>
        <end position="25"/>
    </location>
</feature>
<comment type="similarity">
    <text evidence="2">Belongs to the ABC transporter superfamily. ABCA family.</text>
</comment>
<feature type="transmembrane region" description="Helical" evidence="11">
    <location>
        <begin position="162"/>
        <end position="185"/>
    </location>
</feature>
<dbReference type="InterPro" id="IPR003593">
    <property type="entry name" value="AAA+_ATPase"/>
</dbReference>
<evidence type="ECO:0000256" key="1">
    <source>
        <dbReference type="ARBA" id="ARBA00004141"/>
    </source>
</evidence>
<dbReference type="Gene3D" id="3.40.50.300">
    <property type="entry name" value="P-loop containing nucleotide triphosphate hydrolases"/>
    <property type="match status" value="1"/>
</dbReference>
<dbReference type="InterPro" id="IPR003439">
    <property type="entry name" value="ABC_transporter-like_ATP-bd"/>
</dbReference>
<keyword evidence="3" id="KW-0813">Transport</keyword>
<evidence type="ECO:0000313" key="13">
    <source>
        <dbReference type="EMBL" id="KAF8821322.1"/>
    </source>
</evidence>
<evidence type="ECO:0000256" key="10">
    <source>
        <dbReference type="SAM" id="MobiDB-lite"/>
    </source>
</evidence>
<dbReference type="SUPFAM" id="SSF52540">
    <property type="entry name" value="P-loop containing nucleoside triphosphate hydrolases"/>
    <property type="match status" value="1"/>
</dbReference>
<dbReference type="PROSITE" id="PS50893">
    <property type="entry name" value="ABC_TRANSPORTER_2"/>
    <property type="match status" value="1"/>
</dbReference>
<evidence type="ECO:0000256" key="5">
    <source>
        <dbReference type="ARBA" id="ARBA00022737"/>
    </source>
</evidence>
<comment type="caution">
    <text evidence="13">The sequence shown here is derived from an EMBL/GenBank/DDBJ whole genome shotgun (WGS) entry which is preliminary data.</text>
</comment>
<evidence type="ECO:0000256" key="3">
    <source>
        <dbReference type="ARBA" id="ARBA00022448"/>
    </source>
</evidence>
<keyword evidence="5" id="KW-0677">Repeat</keyword>
<evidence type="ECO:0000256" key="2">
    <source>
        <dbReference type="ARBA" id="ARBA00008869"/>
    </source>
</evidence>
<feature type="transmembrane region" description="Helical" evidence="11">
    <location>
        <begin position="117"/>
        <end position="141"/>
    </location>
</feature>
<reference evidence="13 14" key="1">
    <citation type="journal article" date="2020" name="bioRxiv">
        <title>Metabolic contributions of an alphaproteobacterial endosymbiont in the apicomplexan Cardiosporidium cionae.</title>
        <authorList>
            <person name="Hunter E.S."/>
            <person name="Paight C.J."/>
            <person name="Lane C.E."/>
        </authorList>
    </citation>
    <scope>NUCLEOTIDE SEQUENCE [LARGE SCALE GENOMIC DNA]</scope>
    <source>
        <strain evidence="13">ESH_2018</strain>
    </source>
</reference>
<sequence length="736" mass="83214">MEPFWIIEGLILILGIAPLWIAYWASTEKHLHLKHLQILSGMHPFTYWLMNYLVDVVEILFGSLLCIAVLALMNIQLLSSTAYIHPILLIVIPFAFAVPPFTYVMCFLFNHLVFVQLIVLALNLVVSSLLAYISFIVLTLGQMMEDKGIESLGAFVRVVGRLLPAFNVYNYLLSLGFSASFGTTVVDPHYGSYITDIQWLVTMTAIYWILLGILESWNLYRERLLKEGHRILRNSRQHLSSFFSRCLSSSPSTDPLSRQSLLNLQGEGGNPAEASTTLSLTPQGESDGTMQMLQKKDFSGKMMEREDLEENNLHVWDLCKTYFPSLLSRIFCKGKKPLQAVQNVGFSTLHGTIVTLLGANGSGKSTLINLLTGILYKNSGGMAIGTVDMETSPRDYLSHVGICPQSDALWDDLTVLQHLVFFATLQGYKNDDIVLLMMQQLQTFNISEFAHYKVANLSGGTRRKLNILIALLGQRNVILLDEPSTGFDPLSRMRFVKFLSGWSCREAKIFPTIIISTHAFEEAEEIADKLMLLSDGKKCYFGSLGEAKECYNHLYEISIKLPEPSLKEIQQRLHSWILTEQTSIHFLKAQSLFAKSLLEESSLFFGREKNTTSLTSTSWDSLIFYNKSMSIFSMRWNSFSAFSNPSITPKSFARWYCLFEKSQRFLSLLRAEAFHVDIAEINNLNFKLSVILSENRTLAHLLSLFHEEKFISDLGFPMGEFSFSSASLNQLVTLLK</sequence>
<evidence type="ECO:0000256" key="7">
    <source>
        <dbReference type="ARBA" id="ARBA00022840"/>
    </source>
</evidence>
<keyword evidence="9 11" id="KW-0472">Membrane</keyword>
<feature type="compositionally biased region" description="Polar residues" evidence="10">
    <location>
        <begin position="253"/>
        <end position="263"/>
    </location>
</feature>
<dbReference type="Pfam" id="PF00005">
    <property type="entry name" value="ABC_tran"/>
    <property type="match status" value="1"/>
</dbReference>
<dbReference type="SMART" id="SM00382">
    <property type="entry name" value="AAA"/>
    <property type="match status" value="1"/>
</dbReference>
<comment type="subcellular location">
    <subcellularLocation>
        <location evidence="1">Membrane</location>
        <topology evidence="1">Multi-pass membrane protein</topology>
    </subcellularLocation>
</comment>